<dbReference type="OrthoDB" id="2544256at2"/>
<proteinExistence type="predicted"/>
<evidence type="ECO:0000256" key="1">
    <source>
        <dbReference type="SAM" id="MobiDB-lite"/>
    </source>
</evidence>
<reference evidence="3" key="1">
    <citation type="submission" date="2016-10" db="EMBL/GenBank/DDBJ databases">
        <authorList>
            <person name="Varghese N."/>
            <person name="Submissions S."/>
        </authorList>
    </citation>
    <scope>NUCLEOTIDE SEQUENCE [LARGE SCALE GENOMIC DNA]</scope>
    <source>
        <strain evidence="3">DSM 17038</strain>
    </source>
</reference>
<dbReference type="EMBL" id="FOOX01000002">
    <property type="protein sequence ID" value="SFG13213.1"/>
    <property type="molecule type" value="Genomic_DNA"/>
</dbReference>
<dbReference type="RefSeq" id="WP_092468933.1">
    <property type="nucleotide sequence ID" value="NZ_FOOX01000002.1"/>
</dbReference>
<organism evidence="2 3">
    <name type="scientific">Desulfotruncus arcticus DSM 17038</name>
    <dbReference type="NCBI Taxonomy" id="1121424"/>
    <lineage>
        <taxon>Bacteria</taxon>
        <taxon>Bacillati</taxon>
        <taxon>Bacillota</taxon>
        <taxon>Clostridia</taxon>
        <taxon>Eubacteriales</taxon>
        <taxon>Desulfallaceae</taxon>
        <taxon>Desulfotruncus</taxon>
    </lineage>
</organism>
<sequence length="103" mass="11867">MNERELAERFSKDIDRIIQDNKAKITPAGPDREEYMKTIELARLLAETDFSDECKITRDLRQRLLDKIKVLGGRQIESPELDEDDLENVAGGIEPHHGHQPDE</sequence>
<accession>A0A1I2PCH7</accession>
<name>A0A1I2PCH7_9FIRM</name>
<protein>
    <submittedName>
        <fullName evidence="2">Uncharacterized protein</fullName>
    </submittedName>
</protein>
<feature type="compositionally biased region" description="Basic and acidic residues" evidence="1">
    <location>
        <begin position="94"/>
        <end position="103"/>
    </location>
</feature>
<dbReference type="Proteomes" id="UP000199337">
    <property type="component" value="Unassembled WGS sequence"/>
</dbReference>
<evidence type="ECO:0000313" key="3">
    <source>
        <dbReference type="Proteomes" id="UP000199337"/>
    </source>
</evidence>
<keyword evidence="3" id="KW-1185">Reference proteome</keyword>
<dbReference type="STRING" id="341036.SAMN05660649_00807"/>
<gene>
    <name evidence="2" type="ORF">SAMN05660649_00807</name>
</gene>
<dbReference type="AlphaFoldDB" id="A0A1I2PCH7"/>
<feature type="region of interest" description="Disordered" evidence="1">
    <location>
        <begin position="76"/>
        <end position="103"/>
    </location>
</feature>
<evidence type="ECO:0000313" key="2">
    <source>
        <dbReference type="EMBL" id="SFG13213.1"/>
    </source>
</evidence>